<evidence type="ECO:0000256" key="3">
    <source>
        <dbReference type="ARBA" id="ARBA00008281"/>
    </source>
</evidence>
<dbReference type="KEGG" id="pswu:SY83_16070"/>
<keyword evidence="12" id="KW-1185">Reference proteome</keyword>
<dbReference type="PATRIC" id="fig|1178515.4.peg.3231"/>
<keyword evidence="9 10" id="KW-0472">Membrane</keyword>
<evidence type="ECO:0000313" key="11">
    <source>
        <dbReference type="EMBL" id="ANE47546.1"/>
    </source>
</evidence>
<keyword evidence="7 10" id="KW-0283">Flagellar rotation</keyword>
<dbReference type="EMBL" id="CP011388">
    <property type="protein sequence ID" value="ANE47546.1"/>
    <property type="molecule type" value="Genomic_DNA"/>
</dbReference>
<comment type="similarity">
    <text evidence="3 10">Belongs to the FliL family.</text>
</comment>
<evidence type="ECO:0000256" key="4">
    <source>
        <dbReference type="ARBA" id="ARBA00022475"/>
    </source>
</evidence>
<keyword evidence="11" id="KW-0969">Cilium</keyword>
<dbReference type="STRING" id="1178515.SY83_16070"/>
<accession>A0A172TKQ0</accession>
<evidence type="ECO:0000256" key="8">
    <source>
        <dbReference type="ARBA" id="ARBA00022989"/>
    </source>
</evidence>
<reference evidence="11 12" key="1">
    <citation type="submission" date="2015-01" db="EMBL/GenBank/DDBJ databases">
        <title>Paenibacillus swuensis/DY6/whole genome sequencing.</title>
        <authorList>
            <person name="Kim M.K."/>
            <person name="Srinivasan S."/>
            <person name="Lee J.-J."/>
        </authorList>
    </citation>
    <scope>NUCLEOTIDE SEQUENCE [LARGE SCALE GENOMIC DNA]</scope>
    <source>
        <strain evidence="11 12">DY6</strain>
    </source>
</reference>
<keyword evidence="6" id="KW-0812">Transmembrane</keyword>
<comment type="function">
    <text evidence="1 10">Controls the rotational direction of flagella during chemotaxis.</text>
</comment>
<sequence length="162" mass="18106">MFKRMMPWLAMVLVIITLIMVAAFALWNYMSKSTESDNPNQQAKDSVSAVQAKKLSAEEILEVSSVLDNITTNLADKDYVVKMSFAFQLDHKKTKEEFDQIANLKIKPIIVRTLADMTPDQVTGGKGFDVLSAKLLNLINTTLPEGKLIQVEITDFVITPLN</sequence>
<evidence type="ECO:0000256" key="1">
    <source>
        <dbReference type="ARBA" id="ARBA00002254"/>
    </source>
</evidence>
<dbReference type="GO" id="GO:0006935">
    <property type="term" value="P:chemotaxis"/>
    <property type="evidence" value="ECO:0007669"/>
    <property type="project" value="UniProtKB-KW"/>
</dbReference>
<organism evidence="11 12">
    <name type="scientific">Paenibacillus swuensis</name>
    <dbReference type="NCBI Taxonomy" id="1178515"/>
    <lineage>
        <taxon>Bacteria</taxon>
        <taxon>Bacillati</taxon>
        <taxon>Bacillota</taxon>
        <taxon>Bacilli</taxon>
        <taxon>Bacillales</taxon>
        <taxon>Paenibacillaceae</taxon>
        <taxon>Paenibacillus</taxon>
    </lineage>
</organism>
<dbReference type="GO" id="GO:0005886">
    <property type="term" value="C:plasma membrane"/>
    <property type="evidence" value="ECO:0007669"/>
    <property type="project" value="UniProtKB-SubCell"/>
</dbReference>
<dbReference type="GO" id="GO:0009425">
    <property type="term" value="C:bacterial-type flagellum basal body"/>
    <property type="evidence" value="ECO:0007669"/>
    <property type="project" value="InterPro"/>
</dbReference>
<keyword evidence="5 10" id="KW-0145">Chemotaxis</keyword>
<keyword evidence="8" id="KW-1133">Transmembrane helix</keyword>
<keyword evidence="4 10" id="KW-1003">Cell membrane</keyword>
<proteinExistence type="inferred from homology"/>
<evidence type="ECO:0000256" key="2">
    <source>
        <dbReference type="ARBA" id="ARBA00004162"/>
    </source>
</evidence>
<name>A0A172TKQ0_9BACL</name>
<evidence type="ECO:0000313" key="12">
    <source>
        <dbReference type="Proteomes" id="UP000076927"/>
    </source>
</evidence>
<protein>
    <recommendedName>
        <fullName evidence="10">Flagellar protein FliL</fullName>
    </recommendedName>
</protein>
<comment type="subcellular location">
    <subcellularLocation>
        <location evidence="2">Cell membrane</location>
        <topology evidence="2">Single-pass membrane protein</topology>
    </subcellularLocation>
</comment>
<keyword evidence="11" id="KW-0966">Cell projection</keyword>
<dbReference type="AlphaFoldDB" id="A0A172TKQ0"/>
<dbReference type="GO" id="GO:0071978">
    <property type="term" value="P:bacterial-type flagellum-dependent swarming motility"/>
    <property type="evidence" value="ECO:0007669"/>
    <property type="project" value="TreeGrafter"/>
</dbReference>
<evidence type="ECO:0000256" key="7">
    <source>
        <dbReference type="ARBA" id="ARBA00022779"/>
    </source>
</evidence>
<gene>
    <name evidence="11" type="ORF">SY83_16070</name>
</gene>
<dbReference type="OrthoDB" id="2664574at2"/>
<dbReference type="PANTHER" id="PTHR35091:SF2">
    <property type="entry name" value="FLAGELLAR PROTEIN FLIL"/>
    <property type="match status" value="1"/>
</dbReference>
<dbReference type="Pfam" id="PF03748">
    <property type="entry name" value="FliL"/>
    <property type="match status" value="1"/>
</dbReference>
<dbReference type="RefSeq" id="WP_068608347.1">
    <property type="nucleotide sequence ID" value="NZ_CP011388.1"/>
</dbReference>
<evidence type="ECO:0000256" key="9">
    <source>
        <dbReference type="ARBA" id="ARBA00023136"/>
    </source>
</evidence>
<evidence type="ECO:0000256" key="10">
    <source>
        <dbReference type="RuleBase" id="RU364125"/>
    </source>
</evidence>
<dbReference type="InterPro" id="IPR005503">
    <property type="entry name" value="FliL"/>
</dbReference>
<evidence type="ECO:0000256" key="6">
    <source>
        <dbReference type="ARBA" id="ARBA00022692"/>
    </source>
</evidence>
<keyword evidence="11" id="KW-0282">Flagellum</keyword>
<evidence type="ECO:0000256" key="5">
    <source>
        <dbReference type="ARBA" id="ARBA00022500"/>
    </source>
</evidence>
<dbReference type="Proteomes" id="UP000076927">
    <property type="component" value="Chromosome"/>
</dbReference>
<dbReference type="PANTHER" id="PTHR35091">
    <property type="entry name" value="FLAGELLAR PROTEIN FLIL"/>
    <property type="match status" value="1"/>
</dbReference>